<evidence type="ECO:0000256" key="2">
    <source>
        <dbReference type="ARBA" id="ARBA00022525"/>
    </source>
</evidence>
<dbReference type="SMART" id="SM00121">
    <property type="entry name" value="IB"/>
    <property type="match status" value="1"/>
</dbReference>
<name>A0AAD9PEG1_RIDPI</name>
<feature type="domain" description="IGFBP N-terminal" evidence="6">
    <location>
        <begin position="27"/>
        <end position="97"/>
    </location>
</feature>
<dbReference type="Proteomes" id="UP001209878">
    <property type="component" value="Unassembled WGS sequence"/>
</dbReference>
<keyword evidence="3 5" id="KW-0732">Signal</keyword>
<organism evidence="7 8">
    <name type="scientific">Ridgeia piscesae</name>
    <name type="common">Tubeworm</name>
    <dbReference type="NCBI Taxonomy" id="27915"/>
    <lineage>
        <taxon>Eukaryota</taxon>
        <taxon>Metazoa</taxon>
        <taxon>Spiralia</taxon>
        <taxon>Lophotrochozoa</taxon>
        <taxon>Annelida</taxon>
        <taxon>Polychaeta</taxon>
        <taxon>Sedentaria</taxon>
        <taxon>Canalipalpata</taxon>
        <taxon>Sabellida</taxon>
        <taxon>Siboglinidae</taxon>
        <taxon>Ridgeia</taxon>
    </lineage>
</organism>
<evidence type="ECO:0000256" key="1">
    <source>
        <dbReference type="ARBA" id="ARBA00004613"/>
    </source>
</evidence>
<dbReference type="Gene3D" id="4.10.40.20">
    <property type="match status" value="1"/>
</dbReference>
<evidence type="ECO:0000313" key="8">
    <source>
        <dbReference type="Proteomes" id="UP001209878"/>
    </source>
</evidence>
<dbReference type="InterPro" id="IPR000867">
    <property type="entry name" value="IGFBP-like"/>
</dbReference>
<dbReference type="SUPFAM" id="SSF57184">
    <property type="entry name" value="Growth factor receptor domain"/>
    <property type="match status" value="1"/>
</dbReference>
<evidence type="ECO:0000259" key="6">
    <source>
        <dbReference type="PROSITE" id="PS51323"/>
    </source>
</evidence>
<gene>
    <name evidence="7" type="ORF">NP493_16g09021</name>
</gene>
<feature type="signal peptide" evidence="5">
    <location>
        <begin position="1"/>
        <end position="28"/>
    </location>
</feature>
<dbReference type="EMBL" id="JAODUO010000015">
    <property type="protein sequence ID" value="KAK2193280.1"/>
    <property type="molecule type" value="Genomic_DNA"/>
</dbReference>
<dbReference type="GO" id="GO:0005576">
    <property type="term" value="C:extracellular region"/>
    <property type="evidence" value="ECO:0007669"/>
    <property type="project" value="UniProtKB-SubCell"/>
</dbReference>
<evidence type="ECO:0000256" key="5">
    <source>
        <dbReference type="SAM" id="SignalP"/>
    </source>
</evidence>
<dbReference type="GO" id="GO:0009966">
    <property type="term" value="P:regulation of signal transduction"/>
    <property type="evidence" value="ECO:0007669"/>
    <property type="project" value="TreeGrafter"/>
</dbReference>
<comment type="caution">
    <text evidence="7">The sequence shown here is derived from an EMBL/GenBank/DDBJ whole genome shotgun (WGS) entry which is preliminary data.</text>
</comment>
<comment type="subcellular location">
    <subcellularLocation>
        <location evidence="1">Secreted</location>
    </subcellularLocation>
</comment>
<sequence>MTFMVEHLVRLLAVCMVLGFGLLPDARGLQCDICDRSRCPARDCPGGEVLDACLCCHVCARVVNQTCGGKFDIHGRCADGLVCRIAPAVGTPVSEDHVGICKQGT</sequence>
<keyword evidence="2" id="KW-0964">Secreted</keyword>
<dbReference type="PROSITE" id="PS51323">
    <property type="entry name" value="IGFBP_N_2"/>
    <property type="match status" value="1"/>
</dbReference>
<keyword evidence="8" id="KW-1185">Reference proteome</keyword>
<dbReference type="PANTHER" id="PTHR14186:SF20">
    <property type="entry name" value="CYSTEINE-RICH MOTOR NEURON 1 PROTEIN-LIKE"/>
    <property type="match status" value="1"/>
</dbReference>
<feature type="chain" id="PRO_5041952467" description="IGFBP N-terminal domain-containing protein" evidence="5">
    <location>
        <begin position="29"/>
        <end position="105"/>
    </location>
</feature>
<dbReference type="AlphaFoldDB" id="A0AAD9PEG1"/>
<dbReference type="Pfam" id="PF00219">
    <property type="entry name" value="IGFBP"/>
    <property type="match status" value="1"/>
</dbReference>
<dbReference type="InterPro" id="IPR009030">
    <property type="entry name" value="Growth_fac_rcpt_cys_sf"/>
</dbReference>
<proteinExistence type="predicted"/>
<accession>A0AAD9PEG1</accession>
<keyword evidence="4" id="KW-1015">Disulfide bond</keyword>
<protein>
    <recommendedName>
        <fullName evidence="6">IGFBP N-terminal domain-containing protein</fullName>
    </recommendedName>
</protein>
<reference evidence="7" key="1">
    <citation type="journal article" date="2023" name="Mol. Biol. Evol.">
        <title>Third-Generation Sequencing Reveals the Adaptive Role of the Epigenome in Three Deep-Sea Polychaetes.</title>
        <authorList>
            <person name="Perez M."/>
            <person name="Aroh O."/>
            <person name="Sun Y."/>
            <person name="Lan Y."/>
            <person name="Juniper S.K."/>
            <person name="Young C.R."/>
            <person name="Angers B."/>
            <person name="Qian P.Y."/>
        </authorList>
    </citation>
    <scope>NUCLEOTIDE SEQUENCE</scope>
    <source>
        <strain evidence="7">R07B-5</strain>
    </source>
</reference>
<dbReference type="GO" id="GO:0005520">
    <property type="term" value="F:insulin-like growth factor binding"/>
    <property type="evidence" value="ECO:0007669"/>
    <property type="project" value="InterPro"/>
</dbReference>
<evidence type="ECO:0000313" key="7">
    <source>
        <dbReference type="EMBL" id="KAK2193280.1"/>
    </source>
</evidence>
<evidence type="ECO:0000256" key="4">
    <source>
        <dbReference type="ARBA" id="ARBA00023157"/>
    </source>
</evidence>
<dbReference type="GO" id="GO:0001558">
    <property type="term" value="P:regulation of cell growth"/>
    <property type="evidence" value="ECO:0007669"/>
    <property type="project" value="InterPro"/>
</dbReference>
<evidence type="ECO:0000256" key="3">
    <source>
        <dbReference type="ARBA" id="ARBA00022729"/>
    </source>
</evidence>
<dbReference type="InterPro" id="IPR011390">
    <property type="entry name" value="IGFBP_rP_mac25"/>
</dbReference>
<dbReference type="PANTHER" id="PTHR14186">
    <property type="entry name" value="INSULIN-LIKE GROWTH FACTOR BINDING PROTEIN-RELATED"/>
    <property type="match status" value="1"/>
</dbReference>